<dbReference type="EMBL" id="JAVBVO010000003">
    <property type="protein sequence ID" value="MDZ5758411.1"/>
    <property type="molecule type" value="Genomic_DNA"/>
</dbReference>
<dbReference type="InterPro" id="IPR050661">
    <property type="entry name" value="BglG_antiterminators"/>
</dbReference>
<comment type="caution">
    <text evidence="5">The sequence shown here is derived from an EMBL/GenBank/DDBJ whole genome shotgun (WGS) entry which is preliminary data.</text>
</comment>
<evidence type="ECO:0000259" key="3">
    <source>
        <dbReference type="Pfam" id="PF05043"/>
    </source>
</evidence>
<feature type="domain" description="Mga helix-turn-helix" evidence="3">
    <location>
        <begin position="88"/>
        <end position="171"/>
    </location>
</feature>
<keyword evidence="2" id="KW-0804">Transcription</keyword>
<dbReference type="InterPro" id="IPR013199">
    <property type="entry name" value="HTH_Mga_DNA-bd_dom"/>
</dbReference>
<accession>A0AAW9JY26</accession>
<evidence type="ECO:0000313" key="6">
    <source>
        <dbReference type="Proteomes" id="UP001290462"/>
    </source>
</evidence>
<dbReference type="AlphaFoldDB" id="A0AAW9JY26"/>
<dbReference type="InterPro" id="IPR036390">
    <property type="entry name" value="WH_DNA-bd_sf"/>
</dbReference>
<evidence type="ECO:0000256" key="2">
    <source>
        <dbReference type="ARBA" id="ARBA00023163"/>
    </source>
</evidence>
<dbReference type="Pfam" id="PF05043">
    <property type="entry name" value="Mga"/>
    <property type="match status" value="1"/>
</dbReference>
<proteinExistence type="predicted"/>
<dbReference type="InterPro" id="IPR007737">
    <property type="entry name" value="Mga_HTH"/>
</dbReference>
<dbReference type="PANTHER" id="PTHR30185">
    <property type="entry name" value="CRYPTIC BETA-GLUCOSIDE BGL OPERON ANTITERMINATOR"/>
    <property type="match status" value="1"/>
</dbReference>
<gene>
    <name evidence="5" type="ORF">RAK27_07015</name>
</gene>
<keyword evidence="1" id="KW-0805">Transcription regulation</keyword>
<evidence type="ECO:0000313" key="5">
    <source>
        <dbReference type="EMBL" id="MDZ5758411.1"/>
    </source>
</evidence>
<name>A0AAW9JY26_CARML</name>
<dbReference type="Proteomes" id="UP001290462">
    <property type="component" value="Unassembled WGS sequence"/>
</dbReference>
<reference evidence="5" key="1">
    <citation type="submission" date="2023-08" db="EMBL/GenBank/DDBJ databases">
        <title>Genomic characterization of piscicolin 126 produced by Carnobacterium maltaromaticum CM22 strain isolated from salmon (Salmo salar).</title>
        <authorList>
            <person name="Gonzalez-Gragera E."/>
            <person name="Garcia-Lopez J.D."/>
            <person name="Teso-Perez C."/>
            <person name="Gimenez-Hernandez I."/>
            <person name="Peralta-Sanchez J.M."/>
            <person name="Valdivia E."/>
            <person name="Montalban-Lopez M."/>
            <person name="Martin-Platero A.M."/>
            <person name="Banos A."/>
            <person name="Martinez-Bueno M."/>
        </authorList>
    </citation>
    <scope>NUCLEOTIDE SEQUENCE</scope>
    <source>
        <strain evidence="5">CM22</strain>
    </source>
</reference>
<dbReference type="Pfam" id="PF08280">
    <property type="entry name" value="HTH_Mga"/>
    <property type="match status" value="1"/>
</dbReference>
<protein>
    <submittedName>
        <fullName evidence="5">Helix-turn-helix domain-containing protein</fullName>
    </submittedName>
</protein>
<dbReference type="InterPro" id="IPR036388">
    <property type="entry name" value="WH-like_DNA-bd_sf"/>
</dbReference>
<dbReference type="PANTHER" id="PTHR30185:SF18">
    <property type="entry name" value="TRANSCRIPTIONAL REGULATOR MTLR"/>
    <property type="match status" value="1"/>
</dbReference>
<organism evidence="5 6">
    <name type="scientific">Carnobacterium maltaromaticum</name>
    <name type="common">Carnobacterium piscicola</name>
    <dbReference type="NCBI Taxonomy" id="2751"/>
    <lineage>
        <taxon>Bacteria</taxon>
        <taxon>Bacillati</taxon>
        <taxon>Bacillota</taxon>
        <taxon>Bacilli</taxon>
        <taxon>Lactobacillales</taxon>
        <taxon>Carnobacteriaceae</taxon>
        <taxon>Carnobacterium</taxon>
    </lineage>
</organism>
<feature type="domain" description="M protein trans-acting positive regulator (MGA) HTH" evidence="4">
    <location>
        <begin position="19"/>
        <end position="61"/>
    </location>
</feature>
<dbReference type="Gene3D" id="1.10.10.10">
    <property type="entry name" value="Winged helix-like DNA-binding domain superfamily/Winged helix DNA-binding domain"/>
    <property type="match status" value="2"/>
</dbReference>
<sequence>MKRIKDWRKNMYDFLDKYTKRKMKLVQLLLSEDRYWSLNEVAAYLNCSKKTVQADIRNLKNELLLWTPEISLESSSKGYYLTKVPHFNSQKIKIHYLQTSVSFSLFYHLFLGDIVSFTHFAKKQFISYSLMNKEVNLLKKELMFYALSISANPPTLNGLETQIRYYAQCFFWNSYSGIDWPFSETNREELLGLILEIETLFEHPFNQIEREQIAYGIAIARSRISRGFLIQEEIHFQNLTALAPFDNQLIPLYKKMLANLELTPQQLEREIEHLFSLMAIIPTATQPTQIIKKLLMNYEIQNPIYYQATKAFLNAFNQNVKTIDFDFQDPTLQFNLTSIHTHAYFFIGLPTHHISRTIIPASQEAKDTLGKLYDDFFDTIKDDYELKNIFQQKEFLLSSYAPHLMPYLDRNYYEKKIRIQIISNNGRHYESKLKRDLIDYYNFNIEIVSSFEDTATIDLILTDVMTTQSLNSLNCFLWSSTPSRGDWDRLTNHLKKLIDHA</sequence>
<evidence type="ECO:0000256" key="1">
    <source>
        <dbReference type="ARBA" id="ARBA00023015"/>
    </source>
</evidence>
<evidence type="ECO:0000259" key="4">
    <source>
        <dbReference type="Pfam" id="PF08280"/>
    </source>
</evidence>
<dbReference type="SUPFAM" id="SSF46785">
    <property type="entry name" value="Winged helix' DNA-binding domain"/>
    <property type="match status" value="1"/>
</dbReference>